<dbReference type="Proteomes" id="UP000829291">
    <property type="component" value="Chromosome 2"/>
</dbReference>
<accession>A0A6J0BSI5</accession>
<dbReference type="PANTHER" id="PTHR12480">
    <property type="entry name" value="ARGININE DEMETHYLASE AND LYSYL-HYDROXYLASE JMJD"/>
    <property type="match status" value="1"/>
</dbReference>
<dbReference type="GO" id="GO:0016706">
    <property type="term" value="F:2-oxoglutarate-dependent dioxygenase activity"/>
    <property type="evidence" value="ECO:0007669"/>
    <property type="project" value="TreeGrafter"/>
</dbReference>
<name>A0A6J0BSI5_NEOLC</name>
<dbReference type="InterPro" id="IPR050910">
    <property type="entry name" value="JMJD6_ArgDemeth/LysHydrox"/>
</dbReference>
<dbReference type="KEGG" id="nlo:107222155"/>
<reference evidence="2" key="1">
    <citation type="submission" date="2025-08" db="UniProtKB">
        <authorList>
            <consortium name="RefSeq"/>
        </authorList>
    </citation>
    <scope>IDENTIFICATION</scope>
    <source>
        <tissue evidence="2">Thorax and Abdomen</tissue>
    </source>
</reference>
<organism evidence="2">
    <name type="scientific">Neodiprion lecontei</name>
    <name type="common">Redheaded pine sawfly</name>
    <dbReference type="NCBI Taxonomy" id="441921"/>
    <lineage>
        <taxon>Eukaryota</taxon>
        <taxon>Metazoa</taxon>
        <taxon>Ecdysozoa</taxon>
        <taxon>Arthropoda</taxon>
        <taxon>Hexapoda</taxon>
        <taxon>Insecta</taxon>
        <taxon>Pterygota</taxon>
        <taxon>Neoptera</taxon>
        <taxon>Endopterygota</taxon>
        <taxon>Hymenoptera</taxon>
        <taxon>Tenthredinoidea</taxon>
        <taxon>Diprionidae</taxon>
        <taxon>Diprioninae</taxon>
        <taxon>Neodiprion</taxon>
    </lineage>
</organism>
<dbReference type="AlphaFoldDB" id="A0A6J0BSI5"/>
<keyword evidence="1" id="KW-1185">Reference proteome</keyword>
<dbReference type="PANTHER" id="PTHR12480:SF13">
    <property type="entry name" value="LD14533P"/>
    <property type="match status" value="1"/>
</dbReference>
<proteinExistence type="predicted"/>
<dbReference type="FunCoup" id="A0A6J0BSI5">
    <property type="interactions" value="16"/>
</dbReference>
<dbReference type="GeneID" id="107222155"/>
<dbReference type="RefSeq" id="XP_015516883.2">
    <property type="nucleotide sequence ID" value="XM_015661397.2"/>
</dbReference>
<gene>
    <name evidence="2" type="primary">LOC107222155</name>
</gene>
<dbReference type="OrthoDB" id="47883at2759"/>
<dbReference type="InParanoid" id="A0A6J0BSI5"/>
<dbReference type="SUPFAM" id="SSF51197">
    <property type="entry name" value="Clavaminate synthase-like"/>
    <property type="match status" value="1"/>
</dbReference>
<evidence type="ECO:0000313" key="1">
    <source>
        <dbReference type="Proteomes" id="UP000829291"/>
    </source>
</evidence>
<protein>
    <submittedName>
        <fullName evidence="2">Uncharacterized protein LOC107222155</fullName>
    </submittedName>
</protein>
<evidence type="ECO:0000313" key="2">
    <source>
        <dbReference type="RefSeq" id="XP_015516883.2"/>
    </source>
</evidence>
<dbReference type="Gene3D" id="2.60.120.650">
    <property type="entry name" value="Cupin"/>
    <property type="match status" value="1"/>
</dbReference>
<sequence>MTKTCAMLTKGVYGDSEKDEKALEIIQEAFIALNANYMRRGARLIDLRERSIIATVEVGKKKCNNIIPQLKYSKKLFTAAFFTLLSYCLLSENLSANFALKYALGTRCLVPNNYFVWEFTRPVSTCEFCRGIDSALILPNLTREEFKRYAYSSRPMVIKNAAGHWPAKKVFSLYFFRNLYESIEGAYESVQEECQFLHFKSNFASLKEVFAMSDRRALNLPGEQPWYVGWKNCHPQVLEIMKEFYQTPHFLPQDAEVPHTNYVFLGYEQGAVMHLDYIPRLMWQGQVLGSKTWSVAPTPECDKVCKKFDFSVNAGDIILLDTRVWYHGTNVKDGQFSLTVTSEYG</sequence>